<protein>
    <submittedName>
        <fullName evidence="2">Uncharacterized protein</fullName>
    </submittedName>
</protein>
<dbReference type="STRING" id="273678.RS84_00557"/>
<keyword evidence="1" id="KW-1133">Transmembrane helix</keyword>
<proteinExistence type="predicted"/>
<dbReference type="RefSeq" id="WP_192627761.1">
    <property type="nucleotide sequence ID" value="NZ_JYJB01000005.1"/>
</dbReference>
<accession>A0A0M2HQ98</accession>
<reference evidence="2 3" key="1">
    <citation type="submission" date="2015-02" db="EMBL/GenBank/DDBJ databases">
        <title>Draft genome sequences of ten Microbacterium spp. with emphasis on heavy metal contaminated environments.</title>
        <authorList>
            <person name="Corretto E."/>
        </authorList>
    </citation>
    <scope>NUCLEOTIDE SEQUENCE [LARGE SCALE GENOMIC DNA]</scope>
    <source>
        <strain evidence="2 3">SA35</strain>
    </source>
</reference>
<sequence length="50" mass="5227">MARVGGRNLAISWIAGLLCTGVVAGLVWFALPIVPTMAQFVGEGMRSVLP</sequence>
<dbReference type="PATRIC" id="fig|273678.4.peg.549"/>
<keyword evidence="1" id="KW-0472">Membrane</keyword>
<keyword evidence="3" id="KW-1185">Reference proteome</keyword>
<dbReference type="Proteomes" id="UP000033900">
    <property type="component" value="Unassembled WGS sequence"/>
</dbReference>
<feature type="transmembrane region" description="Helical" evidence="1">
    <location>
        <begin position="12"/>
        <end position="31"/>
    </location>
</feature>
<gene>
    <name evidence="2" type="ORF">RS84_00557</name>
</gene>
<dbReference type="EMBL" id="JYJB01000005">
    <property type="protein sequence ID" value="KJL48927.1"/>
    <property type="molecule type" value="Genomic_DNA"/>
</dbReference>
<comment type="caution">
    <text evidence="2">The sequence shown here is derived from an EMBL/GenBank/DDBJ whole genome shotgun (WGS) entry which is preliminary data.</text>
</comment>
<evidence type="ECO:0000313" key="3">
    <source>
        <dbReference type="Proteomes" id="UP000033900"/>
    </source>
</evidence>
<evidence type="ECO:0000313" key="2">
    <source>
        <dbReference type="EMBL" id="KJL48927.1"/>
    </source>
</evidence>
<keyword evidence="1" id="KW-0812">Transmembrane</keyword>
<evidence type="ECO:0000256" key="1">
    <source>
        <dbReference type="SAM" id="Phobius"/>
    </source>
</evidence>
<name>A0A0M2HQ98_9MICO</name>
<organism evidence="2 3">
    <name type="scientific">Microbacterium hydrocarbonoxydans</name>
    <dbReference type="NCBI Taxonomy" id="273678"/>
    <lineage>
        <taxon>Bacteria</taxon>
        <taxon>Bacillati</taxon>
        <taxon>Actinomycetota</taxon>
        <taxon>Actinomycetes</taxon>
        <taxon>Micrococcales</taxon>
        <taxon>Microbacteriaceae</taxon>
        <taxon>Microbacterium</taxon>
    </lineage>
</organism>
<dbReference type="AlphaFoldDB" id="A0A0M2HQ98"/>